<feature type="transmembrane region" description="Helical" evidence="10">
    <location>
        <begin position="23"/>
        <end position="43"/>
    </location>
</feature>
<dbReference type="SMART" id="SM00382">
    <property type="entry name" value="AAA"/>
    <property type="match status" value="1"/>
</dbReference>
<keyword evidence="3" id="KW-0813">Transport</keyword>
<protein>
    <submittedName>
        <fullName evidence="12">ATP-binding cassette sub-family A member 2</fullName>
    </submittedName>
</protein>
<comment type="subcellular location">
    <subcellularLocation>
        <location evidence="1">Membrane</location>
        <topology evidence="1">Multi-pass membrane protein</topology>
    </subcellularLocation>
</comment>
<feature type="region of interest" description="Disordered" evidence="9">
    <location>
        <begin position="496"/>
        <end position="516"/>
    </location>
</feature>
<dbReference type="GO" id="GO:0016020">
    <property type="term" value="C:membrane"/>
    <property type="evidence" value="ECO:0007669"/>
    <property type="project" value="UniProtKB-SubCell"/>
</dbReference>
<dbReference type="PANTHER" id="PTHR19229">
    <property type="entry name" value="ATP-BINDING CASSETTE TRANSPORTER SUBFAMILY A ABCA"/>
    <property type="match status" value="1"/>
</dbReference>
<proteinExistence type="inferred from homology"/>
<dbReference type="OrthoDB" id="6367752at2759"/>
<keyword evidence="4 10" id="KW-0812">Transmembrane</keyword>
<evidence type="ECO:0000256" key="8">
    <source>
        <dbReference type="ARBA" id="ARBA00023136"/>
    </source>
</evidence>
<feature type="domain" description="ABC transporter" evidence="11">
    <location>
        <begin position="84"/>
        <end position="326"/>
    </location>
</feature>
<gene>
    <name evidence="12" type="primary">ABCA2</name>
    <name evidence="12" type="ORF">GWK47_019313</name>
</gene>
<dbReference type="Proteomes" id="UP000770661">
    <property type="component" value="Unassembled WGS sequence"/>
</dbReference>
<dbReference type="GO" id="GO:0016887">
    <property type="term" value="F:ATP hydrolysis activity"/>
    <property type="evidence" value="ECO:0007669"/>
    <property type="project" value="InterPro"/>
</dbReference>
<evidence type="ECO:0000256" key="9">
    <source>
        <dbReference type="SAM" id="MobiDB-lite"/>
    </source>
</evidence>
<sequence length="516" mass="56484">MARFDMDLYQSPFLWDPELEGGLGVYMVALGAWAVVGWALLLCPRPSLAPAPLPPGGEAEEDKDVAAERIKIQCGGAALYDTVLRLVGLGRDFSSPPVTAVGNLFLAIRRGECFSLLGLNGAGKTTTFRCLTGELRPSRGQILVNGLPLEEALDLSRPVLSYCPQSHALDPNLTPREALINMARIKGASGTRTRKGLTKGFCAGLVVERAMKQLGLSGEADTFVRHLSGGNKRKLSVALALLGNPLLVLMDEPTTGMDPASRRLVWRAIQSVSQAGRSVLLTSHSMDEVNQLSHRLAIMVNGHFVCLGSPHYLKHRLGDKYTVRLKTRDIEDMSYVLDYLRSHLKEVLLKDHPSIAKVLCDITRVPNVFQEQHHLSLTVEVSRQLPLQLIFDTMNGAKSLGVTEYDVSQTTLNEVFRVLTSYQSDGCSALRDRRPTLTQDTLPSLIPHLYQAKTKPTTKDPTYQRLSVLAPVECAASPTAPYDNYGYVMGSFGKDGSPVPKNGAAKDSTQEEWTHL</sequence>
<reference evidence="12" key="1">
    <citation type="submission" date="2020-07" db="EMBL/GenBank/DDBJ databases">
        <title>The High-quality genome of the commercially important snow crab, Chionoecetes opilio.</title>
        <authorList>
            <person name="Jeong J.-H."/>
            <person name="Ryu S."/>
        </authorList>
    </citation>
    <scope>NUCLEOTIDE SEQUENCE</scope>
    <source>
        <strain evidence="12">MADBK_172401_WGS</strain>
        <tissue evidence="12">Digestive gland</tissue>
    </source>
</reference>
<dbReference type="AlphaFoldDB" id="A0A8J4XSF0"/>
<evidence type="ECO:0000256" key="7">
    <source>
        <dbReference type="ARBA" id="ARBA00022989"/>
    </source>
</evidence>
<dbReference type="FunFam" id="3.40.50.300:FF:000335">
    <property type="entry name" value="ATP binding cassette subfamily A member 5"/>
    <property type="match status" value="1"/>
</dbReference>
<keyword evidence="7 10" id="KW-1133">Transmembrane helix</keyword>
<dbReference type="GO" id="GO:0140359">
    <property type="term" value="F:ABC-type transporter activity"/>
    <property type="evidence" value="ECO:0007669"/>
    <property type="project" value="InterPro"/>
</dbReference>
<evidence type="ECO:0000256" key="4">
    <source>
        <dbReference type="ARBA" id="ARBA00022692"/>
    </source>
</evidence>
<evidence type="ECO:0000256" key="5">
    <source>
        <dbReference type="ARBA" id="ARBA00022741"/>
    </source>
</evidence>
<evidence type="ECO:0000256" key="2">
    <source>
        <dbReference type="ARBA" id="ARBA00008869"/>
    </source>
</evidence>
<dbReference type="GO" id="GO:0005524">
    <property type="term" value="F:ATP binding"/>
    <property type="evidence" value="ECO:0007669"/>
    <property type="project" value="UniProtKB-KW"/>
</dbReference>
<dbReference type="SUPFAM" id="SSF52540">
    <property type="entry name" value="P-loop containing nucleoside triphosphate hydrolases"/>
    <property type="match status" value="1"/>
</dbReference>
<evidence type="ECO:0000256" key="1">
    <source>
        <dbReference type="ARBA" id="ARBA00004141"/>
    </source>
</evidence>
<keyword evidence="6 12" id="KW-0067">ATP-binding</keyword>
<accession>A0A8J4XSF0</accession>
<dbReference type="EMBL" id="JACEEZ010022753">
    <property type="protein sequence ID" value="KAG0712029.1"/>
    <property type="molecule type" value="Genomic_DNA"/>
</dbReference>
<evidence type="ECO:0000256" key="3">
    <source>
        <dbReference type="ARBA" id="ARBA00022448"/>
    </source>
</evidence>
<keyword evidence="8 10" id="KW-0472">Membrane</keyword>
<dbReference type="InterPro" id="IPR017871">
    <property type="entry name" value="ABC_transporter-like_CS"/>
</dbReference>
<comment type="similarity">
    <text evidence="2">Belongs to the ABC transporter superfamily. ABCA family.</text>
</comment>
<dbReference type="InterPro" id="IPR003593">
    <property type="entry name" value="AAA+_ATPase"/>
</dbReference>
<evidence type="ECO:0000256" key="6">
    <source>
        <dbReference type="ARBA" id="ARBA00022840"/>
    </source>
</evidence>
<dbReference type="Pfam" id="PF00005">
    <property type="entry name" value="ABC_tran"/>
    <property type="match status" value="1"/>
</dbReference>
<dbReference type="Gene3D" id="3.40.50.300">
    <property type="entry name" value="P-loop containing nucleotide triphosphate hydrolases"/>
    <property type="match status" value="1"/>
</dbReference>
<dbReference type="InterPro" id="IPR027417">
    <property type="entry name" value="P-loop_NTPase"/>
</dbReference>
<organism evidence="12 13">
    <name type="scientific">Chionoecetes opilio</name>
    <name type="common">Atlantic snow crab</name>
    <name type="synonym">Cancer opilio</name>
    <dbReference type="NCBI Taxonomy" id="41210"/>
    <lineage>
        <taxon>Eukaryota</taxon>
        <taxon>Metazoa</taxon>
        <taxon>Ecdysozoa</taxon>
        <taxon>Arthropoda</taxon>
        <taxon>Crustacea</taxon>
        <taxon>Multicrustacea</taxon>
        <taxon>Malacostraca</taxon>
        <taxon>Eumalacostraca</taxon>
        <taxon>Eucarida</taxon>
        <taxon>Decapoda</taxon>
        <taxon>Pleocyemata</taxon>
        <taxon>Brachyura</taxon>
        <taxon>Eubrachyura</taxon>
        <taxon>Majoidea</taxon>
        <taxon>Majidae</taxon>
        <taxon>Chionoecetes</taxon>
    </lineage>
</organism>
<evidence type="ECO:0000313" key="13">
    <source>
        <dbReference type="Proteomes" id="UP000770661"/>
    </source>
</evidence>
<dbReference type="PROSITE" id="PS00211">
    <property type="entry name" value="ABC_TRANSPORTER_1"/>
    <property type="match status" value="1"/>
</dbReference>
<evidence type="ECO:0000256" key="10">
    <source>
        <dbReference type="SAM" id="Phobius"/>
    </source>
</evidence>
<dbReference type="PANTHER" id="PTHR19229:SF250">
    <property type="entry name" value="ABC TRANSPORTER DOMAIN-CONTAINING PROTEIN-RELATED"/>
    <property type="match status" value="1"/>
</dbReference>
<dbReference type="InterPro" id="IPR003439">
    <property type="entry name" value="ABC_transporter-like_ATP-bd"/>
</dbReference>
<keyword evidence="5" id="KW-0547">Nucleotide-binding</keyword>
<evidence type="ECO:0000259" key="11">
    <source>
        <dbReference type="PROSITE" id="PS50893"/>
    </source>
</evidence>
<dbReference type="InterPro" id="IPR026082">
    <property type="entry name" value="ABCA"/>
</dbReference>
<dbReference type="CDD" id="cd03263">
    <property type="entry name" value="ABC_subfamily_A"/>
    <property type="match status" value="1"/>
</dbReference>
<evidence type="ECO:0000313" key="12">
    <source>
        <dbReference type="EMBL" id="KAG0712029.1"/>
    </source>
</evidence>
<dbReference type="GO" id="GO:0005319">
    <property type="term" value="F:lipid transporter activity"/>
    <property type="evidence" value="ECO:0007669"/>
    <property type="project" value="TreeGrafter"/>
</dbReference>
<dbReference type="PROSITE" id="PS50893">
    <property type="entry name" value="ABC_TRANSPORTER_2"/>
    <property type="match status" value="1"/>
</dbReference>
<name>A0A8J4XSF0_CHIOP</name>
<keyword evidence="13" id="KW-1185">Reference proteome</keyword>
<comment type="caution">
    <text evidence="12">The sequence shown here is derived from an EMBL/GenBank/DDBJ whole genome shotgun (WGS) entry which is preliminary data.</text>
</comment>